<comment type="similarity">
    <text evidence="3">Belongs to the glycosyltransferase 18 family.</text>
</comment>
<comment type="subcellular location">
    <subcellularLocation>
        <location evidence="1">Golgi apparatus membrane</location>
        <topology evidence="1">Single-pass type II membrane protein</topology>
    </subcellularLocation>
</comment>
<sequence>MDSLHQYSTSASHGGPSGEITIRKSLTTSLPLIYPSLKITVIESDEELERVGGLYRDADCYVFDPWTWAGKGWKIRGFVGDVDKVFILDFFGSEKSYTTSGPGGGIPNFDINRNVLTAYPKSKAQKGGDGVGRFLGFYKEERTGGETKKGEGANVVIWGKDPKYYTPNVLTLLRKLNDLDGVVLHSTLPAPANNVLPSGIVTHGHLKPEQWKELLESATHMLGLGDPLLGPSGLDAIEAGCLLVNPIYRTPKRGWMSQHGFIEEYAPEYSCEVDLGDFEQVKECILNQRSPGPKVPEEFGKQQYFARVKDIFDPVLG</sequence>
<organism evidence="15 16">
    <name type="scientific">Triparma strigata</name>
    <dbReference type="NCBI Taxonomy" id="1606541"/>
    <lineage>
        <taxon>Eukaryota</taxon>
        <taxon>Sar</taxon>
        <taxon>Stramenopiles</taxon>
        <taxon>Ochrophyta</taxon>
        <taxon>Bolidophyceae</taxon>
        <taxon>Parmales</taxon>
        <taxon>Triparmaceae</taxon>
        <taxon>Triparma</taxon>
    </lineage>
</organism>
<dbReference type="InterPro" id="IPR026116">
    <property type="entry name" value="GT18_cat"/>
</dbReference>
<keyword evidence="6" id="KW-0808">Transferase</keyword>
<evidence type="ECO:0000256" key="5">
    <source>
        <dbReference type="ARBA" id="ARBA00022676"/>
    </source>
</evidence>
<dbReference type="PANTHER" id="PTHR15075">
    <property type="entry name" value="ALPHA-MANNOSIDE BETA-1,6-N-ACETYLGLUCOSAMINYLTRANSFERASE"/>
    <property type="match status" value="1"/>
</dbReference>
<evidence type="ECO:0000256" key="4">
    <source>
        <dbReference type="ARBA" id="ARBA00012671"/>
    </source>
</evidence>
<keyword evidence="11" id="KW-0472">Membrane</keyword>
<feature type="domain" description="Glycosyltransferase family 18 catalytic" evidence="14">
    <location>
        <begin position="133"/>
        <end position="309"/>
    </location>
</feature>
<keyword evidence="12" id="KW-0325">Glycoprotein</keyword>
<keyword evidence="5" id="KW-0328">Glycosyltransferase</keyword>
<comment type="catalytic activity">
    <reaction evidence="13">
        <text>N(4)-{beta-D-GlcNAc-(1-&gt;2)-[beta-D-GlcNAc-(1-&gt;4)]-alpha-D-Man-(1-&gt;3)-[beta-D-GlcNAc-(1-&gt;2)-alpha-D-Man-(1-&gt;6)]-beta-D-Man-(1-&gt;4)-beta-D-GlcNAc-(1-&gt;4)-beta-D-GlcNAc}-L-asparaginyl-[protein] + UDP-N-acetyl-alpha-D-glucosamine = N(4)-{beta-D-GlcNAc-(1-&gt;2)-[beta-D-GlcNAc-(1-&gt;4)]-alpha-D-Man-(1-&gt;3)-[beta-D-GlcNAc-(1-&gt;2)-[beta-D-GlcNAc-(1-&gt;6)]-alpha-D-Man-(1-&gt;6)]-beta-D-Man-(1-&gt;4)-beta-D-GlcNAc-(1-&gt;4)-beta-D-GlcNAc}-L-asparaginyl-[protein] + UDP + H(+)</text>
        <dbReference type="Rhea" id="RHEA:16921"/>
        <dbReference type="Rhea" id="RHEA-COMP:14374"/>
        <dbReference type="Rhea" id="RHEA-COMP:14377"/>
        <dbReference type="ChEBI" id="CHEBI:15378"/>
        <dbReference type="ChEBI" id="CHEBI:57705"/>
        <dbReference type="ChEBI" id="CHEBI:58223"/>
        <dbReference type="ChEBI" id="CHEBI:139507"/>
        <dbReference type="ChEBI" id="CHEBI:139510"/>
        <dbReference type="EC" id="2.4.1.155"/>
    </reaction>
</comment>
<dbReference type="Proteomes" id="UP001165085">
    <property type="component" value="Unassembled WGS sequence"/>
</dbReference>
<evidence type="ECO:0000313" key="15">
    <source>
        <dbReference type="EMBL" id="GMH67163.1"/>
    </source>
</evidence>
<evidence type="ECO:0000313" key="16">
    <source>
        <dbReference type="Proteomes" id="UP001165085"/>
    </source>
</evidence>
<keyword evidence="9" id="KW-1133">Transmembrane helix</keyword>
<proteinExistence type="inferred from homology"/>
<dbReference type="AlphaFoldDB" id="A0A9W7ADB4"/>
<evidence type="ECO:0000256" key="12">
    <source>
        <dbReference type="ARBA" id="ARBA00023180"/>
    </source>
</evidence>
<keyword evidence="8" id="KW-0735">Signal-anchor</keyword>
<accession>A0A9W7ADB4</accession>
<evidence type="ECO:0000256" key="6">
    <source>
        <dbReference type="ARBA" id="ARBA00022679"/>
    </source>
</evidence>
<evidence type="ECO:0000256" key="11">
    <source>
        <dbReference type="ARBA" id="ARBA00023136"/>
    </source>
</evidence>
<dbReference type="Pfam" id="PF15024">
    <property type="entry name" value="Glyco_transf_18"/>
    <property type="match status" value="1"/>
</dbReference>
<evidence type="ECO:0000256" key="3">
    <source>
        <dbReference type="ARBA" id="ARBA00007477"/>
    </source>
</evidence>
<reference evidence="16" key="1">
    <citation type="journal article" date="2023" name="Commun. Biol.">
        <title>Genome analysis of Parmales, the sister group of diatoms, reveals the evolutionary specialization of diatoms from phago-mixotrophs to photoautotrophs.</title>
        <authorList>
            <person name="Ban H."/>
            <person name="Sato S."/>
            <person name="Yoshikawa S."/>
            <person name="Yamada K."/>
            <person name="Nakamura Y."/>
            <person name="Ichinomiya M."/>
            <person name="Sato N."/>
            <person name="Blanc-Mathieu R."/>
            <person name="Endo H."/>
            <person name="Kuwata A."/>
            <person name="Ogata H."/>
        </authorList>
    </citation>
    <scope>NUCLEOTIDE SEQUENCE [LARGE SCALE GENOMIC DNA]</scope>
    <source>
        <strain evidence="16">NIES 3701</strain>
    </source>
</reference>
<keyword evidence="16" id="KW-1185">Reference proteome</keyword>
<protein>
    <recommendedName>
        <fullName evidence="4">alpha-1,6-mannosyl-glycoprotein 6-beta-N-acetylglucosaminyltransferase</fullName>
        <ecNumber evidence="4">2.4.1.155</ecNumber>
    </recommendedName>
</protein>
<keyword evidence="10" id="KW-0333">Golgi apparatus</keyword>
<evidence type="ECO:0000256" key="8">
    <source>
        <dbReference type="ARBA" id="ARBA00022968"/>
    </source>
</evidence>
<dbReference type="GO" id="GO:0000139">
    <property type="term" value="C:Golgi membrane"/>
    <property type="evidence" value="ECO:0007669"/>
    <property type="project" value="UniProtKB-SubCell"/>
</dbReference>
<evidence type="ECO:0000256" key="7">
    <source>
        <dbReference type="ARBA" id="ARBA00022692"/>
    </source>
</evidence>
<evidence type="ECO:0000256" key="2">
    <source>
        <dbReference type="ARBA" id="ARBA00004922"/>
    </source>
</evidence>
<gene>
    <name evidence="15" type="ORF">TrST_g14103</name>
</gene>
<dbReference type="GO" id="GO:0006487">
    <property type="term" value="P:protein N-linked glycosylation"/>
    <property type="evidence" value="ECO:0007669"/>
    <property type="project" value="TreeGrafter"/>
</dbReference>
<dbReference type="InterPro" id="IPR052105">
    <property type="entry name" value="MGAT5_Glycosyltransferase"/>
</dbReference>
<evidence type="ECO:0000256" key="9">
    <source>
        <dbReference type="ARBA" id="ARBA00022989"/>
    </source>
</evidence>
<dbReference type="GO" id="GO:0030144">
    <property type="term" value="F:alpha-1,6-mannosylglycoprotein 6-beta-N-acetylglucosaminyltransferase activity"/>
    <property type="evidence" value="ECO:0007669"/>
    <property type="project" value="UniProtKB-EC"/>
</dbReference>
<dbReference type="PANTHER" id="PTHR15075:SF2">
    <property type="entry name" value="ALPHA-1,6-MANNOSYLGLYCOPROTEIN 6-BETA-N-ACETYLGLUCOSAMINYLTRANSFERASE"/>
    <property type="match status" value="1"/>
</dbReference>
<keyword evidence="7" id="KW-0812">Transmembrane</keyword>
<evidence type="ECO:0000256" key="13">
    <source>
        <dbReference type="ARBA" id="ARBA00048243"/>
    </source>
</evidence>
<evidence type="ECO:0000256" key="1">
    <source>
        <dbReference type="ARBA" id="ARBA00004323"/>
    </source>
</evidence>
<comment type="caution">
    <text evidence="15">The sequence shown here is derived from an EMBL/GenBank/DDBJ whole genome shotgun (WGS) entry which is preliminary data.</text>
</comment>
<dbReference type="EMBL" id="BRXY01000115">
    <property type="protein sequence ID" value="GMH67163.1"/>
    <property type="molecule type" value="Genomic_DNA"/>
</dbReference>
<dbReference type="EC" id="2.4.1.155" evidence="4"/>
<comment type="pathway">
    <text evidence="2">Protein modification; protein glycosylation.</text>
</comment>
<evidence type="ECO:0000259" key="14">
    <source>
        <dbReference type="Pfam" id="PF15024"/>
    </source>
</evidence>
<dbReference type="OrthoDB" id="2113294at2759"/>
<evidence type="ECO:0000256" key="10">
    <source>
        <dbReference type="ARBA" id="ARBA00023034"/>
    </source>
</evidence>
<name>A0A9W7ADB4_9STRA</name>